<reference evidence="5" key="1">
    <citation type="submission" date="2022-11" db="EMBL/GenBank/DDBJ databases">
        <authorList>
            <person name="Scott C."/>
            <person name="Bruce N."/>
        </authorList>
    </citation>
    <scope>NUCLEOTIDE SEQUENCE</scope>
</reference>
<feature type="transmembrane region" description="Helical" evidence="3">
    <location>
        <begin position="310"/>
        <end position="330"/>
    </location>
</feature>
<dbReference type="InterPro" id="IPR011009">
    <property type="entry name" value="Kinase-like_dom_sf"/>
</dbReference>
<feature type="compositionally biased region" description="Polar residues" evidence="2">
    <location>
        <begin position="979"/>
        <end position="991"/>
    </location>
</feature>
<dbReference type="GO" id="GO:0005739">
    <property type="term" value="C:mitochondrion"/>
    <property type="evidence" value="ECO:0007669"/>
    <property type="project" value="TreeGrafter"/>
</dbReference>
<dbReference type="AlphaFoldDB" id="A0A9P1GXI3"/>
<keyword evidence="3" id="KW-1133">Transmembrane helix</keyword>
<protein>
    <recommendedName>
        <fullName evidence="4">Tyrosinase copper-binding domain-containing protein</fullName>
    </recommendedName>
</protein>
<accession>A0A9P1GXI3</accession>
<organism evidence="5 6">
    <name type="scientific">Parascedosporium putredinis</name>
    <dbReference type="NCBI Taxonomy" id="1442378"/>
    <lineage>
        <taxon>Eukaryota</taxon>
        <taxon>Fungi</taxon>
        <taxon>Dikarya</taxon>
        <taxon>Ascomycota</taxon>
        <taxon>Pezizomycotina</taxon>
        <taxon>Sordariomycetes</taxon>
        <taxon>Hypocreomycetidae</taxon>
        <taxon>Microascales</taxon>
        <taxon>Microascaceae</taxon>
        <taxon>Parascedosporium</taxon>
    </lineage>
</organism>
<proteinExistence type="inferred from homology"/>
<dbReference type="Pfam" id="PF00264">
    <property type="entry name" value="Tyrosinase"/>
    <property type="match status" value="1"/>
</dbReference>
<dbReference type="Pfam" id="PF23155">
    <property type="entry name" value="DUF7053"/>
    <property type="match status" value="1"/>
</dbReference>
<evidence type="ECO:0000256" key="1">
    <source>
        <dbReference type="ARBA" id="ARBA00009670"/>
    </source>
</evidence>
<feature type="domain" description="Tyrosinase copper-binding" evidence="4">
    <location>
        <begin position="143"/>
        <end position="154"/>
    </location>
</feature>
<dbReference type="InterPro" id="IPR004147">
    <property type="entry name" value="ABC1_dom"/>
</dbReference>
<dbReference type="Proteomes" id="UP000838763">
    <property type="component" value="Unassembled WGS sequence"/>
</dbReference>
<feature type="region of interest" description="Disordered" evidence="2">
    <location>
        <begin position="890"/>
        <end position="991"/>
    </location>
</feature>
<comment type="similarity">
    <text evidence="1">Belongs to the protein kinase superfamily. ADCK protein kinase family.</text>
</comment>
<name>A0A9P1GXI3_9PEZI</name>
<dbReference type="GO" id="GO:0016491">
    <property type="term" value="F:oxidoreductase activity"/>
    <property type="evidence" value="ECO:0007669"/>
    <property type="project" value="InterPro"/>
</dbReference>
<dbReference type="OrthoDB" id="1290869at2759"/>
<dbReference type="SUPFAM" id="SSF48056">
    <property type="entry name" value="Di-copper centre-containing domain"/>
    <property type="match status" value="1"/>
</dbReference>
<dbReference type="EMBL" id="CALLCH030000002">
    <property type="protein sequence ID" value="CAI4211725.1"/>
    <property type="molecule type" value="Genomic_DNA"/>
</dbReference>
<dbReference type="SUPFAM" id="SSF56112">
    <property type="entry name" value="Protein kinase-like (PK-like)"/>
    <property type="match status" value="1"/>
</dbReference>
<keyword evidence="3" id="KW-0812">Transmembrane</keyword>
<dbReference type="InterPro" id="IPR008922">
    <property type="entry name" value="Di-copper_centre_dom_sf"/>
</dbReference>
<feature type="transmembrane region" description="Helical" evidence="3">
    <location>
        <begin position="278"/>
        <end position="298"/>
    </location>
</feature>
<keyword evidence="6" id="KW-1185">Reference proteome</keyword>
<dbReference type="Pfam" id="PF03109">
    <property type="entry name" value="ABC1"/>
    <property type="match status" value="2"/>
</dbReference>
<feature type="compositionally biased region" description="Polar residues" evidence="2">
    <location>
        <begin position="910"/>
        <end position="924"/>
    </location>
</feature>
<keyword evidence="3" id="KW-0472">Membrane</keyword>
<dbReference type="InterPro" id="IPR044095">
    <property type="entry name" value="ADCK2_dom"/>
</dbReference>
<dbReference type="CDD" id="cd13971">
    <property type="entry name" value="ADCK2-like"/>
    <property type="match status" value="1"/>
</dbReference>
<dbReference type="InterPro" id="IPR052402">
    <property type="entry name" value="ADCK_kinase"/>
</dbReference>
<dbReference type="Gene3D" id="1.10.1280.10">
    <property type="entry name" value="Di-copper center containing domain from catechol oxidase"/>
    <property type="match status" value="2"/>
</dbReference>
<sequence length="991" mass="111839">MQDSTPCINPSLRRPWQILSDGEKRSYLDAQLCVMRTPQTLGLPGARTRFEELAATHQIGARASHATGTFSPTIDTYCMPMKPPEEEPIMGDYWDETREAGNFIKSTIFESGLGFGGFGSDLKGCIEDGPFANLTNALASPGDPVFYVHHAWVDKIWWDWQEADLDNRMYAIGGPSFQSPDIGFPEVPGIIPDINISKVMDTRAALGTLAFVELSEDGDNNSDKTWEARLLETSRTELEASKTTKGREQTNSLTRILYRVLYFIDIHIWEPLCTGARFLHLTVIFVPVLLAVPVMWVGRKQSDRDNERVGALWWYAFLVQAMEWAGPAFIKLGQWAASRTDIFPTQMCDVMSKLHSHAPAHSMHETRKIIEAAFGGQKFEDIFSEFDERPLGVGAIAQVYKAKLRPDLAIPSDADLEREPWNLRQDVVRNVQHILKQTPQRVPSHSVAVKVLHPRVEKIVRRDLRIMGFFARVLDIIPSIEWLSLPDEVGQFGDMMKLQLDLRIEAANLARFRKHFKDRTTAWFPYPYPELTTRNVLVEEFANGIPLSAFLDYGGGVFSTDIADEGLDAFLRMLLLDNFVHADLHPGNIMPPNDATELVRSRLEPHLRNKDPESWRAELQRLEREGYRPQLIFIDAGLVTELNNTNRQNFLDLFRAVAEFDGYKAGNLMCERCRQPDAVIDKEVFALKMQHLVLDVKGRTLALGNIKLGDILHHSEVITLNPLVLGHKPIPAPRNAAADEFYSTWYEITERIQYIPGTGKMGSGKISFNGCFHDMPWGLQTHIYAPMSIELRNKYRIAGNQPGVEPPEPLEIGMSELGVPSDGLYLREDIEIRCNIAVVSFVKAQLKAASKRCPPPWVRAIIRLSLPQLYHQRTGSTAHSVTQQAAPVEMPGDYYHPQMSPGFSHHPNRDSQQSRISRASTQGVNPLWGHRHEPSYDGSFQPPQAGFTSSGLDHQGVTAELSSHKEADEGQPSKGQYEYNYNPQDYRNVRT</sequence>
<evidence type="ECO:0000256" key="3">
    <source>
        <dbReference type="SAM" id="Phobius"/>
    </source>
</evidence>
<evidence type="ECO:0000313" key="6">
    <source>
        <dbReference type="Proteomes" id="UP000838763"/>
    </source>
</evidence>
<dbReference type="PANTHER" id="PTHR45890:SF1">
    <property type="entry name" value="AARF DOMAIN CONTAINING KINASE 2"/>
    <property type="match status" value="1"/>
</dbReference>
<evidence type="ECO:0000259" key="4">
    <source>
        <dbReference type="PROSITE" id="PS00498"/>
    </source>
</evidence>
<dbReference type="InterPro" id="IPR002227">
    <property type="entry name" value="Tyrosinase_Cu-bd"/>
</dbReference>
<dbReference type="PANTHER" id="PTHR45890">
    <property type="entry name" value="AARF DOMAIN CONTAINING KINASE 2 (PREDICTED)"/>
    <property type="match status" value="1"/>
</dbReference>
<gene>
    <name evidence="5" type="ORF">PPNO1_LOCUS1499</name>
</gene>
<dbReference type="InterPro" id="IPR055481">
    <property type="entry name" value="DUF7053"/>
</dbReference>
<evidence type="ECO:0000256" key="2">
    <source>
        <dbReference type="SAM" id="MobiDB-lite"/>
    </source>
</evidence>
<dbReference type="PROSITE" id="PS00498">
    <property type="entry name" value="TYROSINASE_2"/>
    <property type="match status" value="1"/>
</dbReference>
<comment type="caution">
    <text evidence="5">The sequence shown here is derived from an EMBL/GenBank/DDBJ whole genome shotgun (WGS) entry which is preliminary data.</text>
</comment>
<evidence type="ECO:0000313" key="5">
    <source>
        <dbReference type="EMBL" id="CAI4211725.1"/>
    </source>
</evidence>